<accession>A0AAN6WNR2</accession>
<feature type="transmembrane region" description="Helical" evidence="2">
    <location>
        <begin position="199"/>
        <end position="221"/>
    </location>
</feature>
<protein>
    <submittedName>
        <fullName evidence="3">Uncharacterized protein</fullName>
    </submittedName>
</protein>
<evidence type="ECO:0000256" key="1">
    <source>
        <dbReference type="SAM" id="MobiDB-lite"/>
    </source>
</evidence>
<feature type="compositionally biased region" description="Low complexity" evidence="1">
    <location>
        <begin position="329"/>
        <end position="346"/>
    </location>
</feature>
<evidence type="ECO:0000313" key="3">
    <source>
        <dbReference type="EMBL" id="KAK4185325.1"/>
    </source>
</evidence>
<keyword evidence="2" id="KW-0472">Membrane</keyword>
<proteinExistence type="predicted"/>
<name>A0AAN6WNR2_9PEZI</name>
<feature type="region of interest" description="Disordered" evidence="1">
    <location>
        <begin position="291"/>
        <end position="356"/>
    </location>
</feature>
<evidence type="ECO:0000313" key="4">
    <source>
        <dbReference type="Proteomes" id="UP001302126"/>
    </source>
</evidence>
<keyword evidence="4" id="KW-1185">Reference proteome</keyword>
<keyword evidence="2" id="KW-1133">Transmembrane helix</keyword>
<dbReference type="AlphaFoldDB" id="A0AAN6WNR2"/>
<gene>
    <name evidence="3" type="ORF">QBC35DRAFT_389799</name>
</gene>
<comment type="caution">
    <text evidence="3">The sequence shown here is derived from an EMBL/GenBank/DDBJ whole genome shotgun (WGS) entry which is preliminary data.</text>
</comment>
<dbReference type="EMBL" id="MU864454">
    <property type="protein sequence ID" value="KAK4185325.1"/>
    <property type="molecule type" value="Genomic_DNA"/>
</dbReference>
<feature type="non-terminal residue" evidence="3">
    <location>
        <position position="1"/>
    </location>
</feature>
<organism evidence="3 4">
    <name type="scientific">Podospora australis</name>
    <dbReference type="NCBI Taxonomy" id="1536484"/>
    <lineage>
        <taxon>Eukaryota</taxon>
        <taxon>Fungi</taxon>
        <taxon>Dikarya</taxon>
        <taxon>Ascomycota</taxon>
        <taxon>Pezizomycotina</taxon>
        <taxon>Sordariomycetes</taxon>
        <taxon>Sordariomycetidae</taxon>
        <taxon>Sordariales</taxon>
        <taxon>Podosporaceae</taxon>
        <taxon>Podospora</taxon>
    </lineage>
</organism>
<evidence type="ECO:0000256" key="2">
    <source>
        <dbReference type="SAM" id="Phobius"/>
    </source>
</evidence>
<dbReference type="Proteomes" id="UP001302126">
    <property type="component" value="Unassembled WGS sequence"/>
</dbReference>
<sequence length="356" mass="37147">PVSTVTLDGPITVPPTPVPTMTYTQGATPLSGECSSNSFSMIQGATMVYYVPFVGCNNDRPECCPFNVTTSPQSAVAGPVAQEEGGDQVAAVPGQFPMPKEGGFVTLSRCPQDFYSVSGMCCPNSGYFQFTTEVASQTPCFSSLAAKATPPVITAGNPSNPKQSNLPTSGIVNVAWALGYSVSPSPTPSSSGMSTSAKIGIGVGVSLGIVALAILGAFFLVRWQKKRKARRQAVPQTPDPSAVGMTAYKPGYHAPPRGSPPLVSSLGTASPGPFGHNAAYAPTVNSAYTPTAPVGPYTDTSPPHGGGGWDQGPYGPPQQQPGYNDYSHQGGWQQQQMGQETQWPWQGQDQGGYQRY</sequence>
<reference evidence="3" key="1">
    <citation type="journal article" date="2023" name="Mol. Phylogenet. Evol.">
        <title>Genome-scale phylogeny and comparative genomics of the fungal order Sordariales.</title>
        <authorList>
            <person name="Hensen N."/>
            <person name="Bonometti L."/>
            <person name="Westerberg I."/>
            <person name="Brannstrom I.O."/>
            <person name="Guillou S."/>
            <person name="Cros-Aarteil S."/>
            <person name="Calhoun S."/>
            <person name="Haridas S."/>
            <person name="Kuo A."/>
            <person name="Mondo S."/>
            <person name="Pangilinan J."/>
            <person name="Riley R."/>
            <person name="LaButti K."/>
            <person name="Andreopoulos B."/>
            <person name="Lipzen A."/>
            <person name="Chen C."/>
            <person name="Yan M."/>
            <person name="Daum C."/>
            <person name="Ng V."/>
            <person name="Clum A."/>
            <person name="Steindorff A."/>
            <person name="Ohm R.A."/>
            <person name="Martin F."/>
            <person name="Silar P."/>
            <person name="Natvig D.O."/>
            <person name="Lalanne C."/>
            <person name="Gautier V."/>
            <person name="Ament-Velasquez S.L."/>
            <person name="Kruys A."/>
            <person name="Hutchinson M.I."/>
            <person name="Powell A.J."/>
            <person name="Barry K."/>
            <person name="Miller A.N."/>
            <person name="Grigoriev I.V."/>
            <person name="Debuchy R."/>
            <person name="Gladieux P."/>
            <person name="Hiltunen Thoren M."/>
            <person name="Johannesson H."/>
        </authorList>
    </citation>
    <scope>NUCLEOTIDE SEQUENCE</scope>
    <source>
        <strain evidence="3">PSN309</strain>
    </source>
</reference>
<reference evidence="3" key="2">
    <citation type="submission" date="2023-05" db="EMBL/GenBank/DDBJ databases">
        <authorList>
            <consortium name="Lawrence Berkeley National Laboratory"/>
            <person name="Steindorff A."/>
            <person name="Hensen N."/>
            <person name="Bonometti L."/>
            <person name="Westerberg I."/>
            <person name="Brannstrom I.O."/>
            <person name="Guillou S."/>
            <person name="Cros-Aarteil S."/>
            <person name="Calhoun S."/>
            <person name="Haridas S."/>
            <person name="Kuo A."/>
            <person name="Mondo S."/>
            <person name="Pangilinan J."/>
            <person name="Riley R."/>
            <person name="Labutti K."/>
            <person name="Andreopoulos B."/>
            <person name="Lipzen A."/>
            <person name="Chen C."/>
            <person name="Yanf M."/>
            <person name="Daum C."/>
            <person name="Ng V."/>
            <person name="Clum A."/>
            <person name="Ohm R."/>
            <person name="Martin F."/>
            <person name="Silar P."/>
            <person name="Natvig D."/>
            <person name="Lalanne C."/>
            <person name="Gautier V."/>
            <person name="Ament-Velasquez S.L."/>
            <person name="Kruys A."/>
            <person name="Hutchinson M.I."/>
            <person name="Powell A.J."/>
            <person name="Barry K."/>
            <person name="Miller A.N."/>
            <person name="Grigoriev I.V."/>
            <person name="Debuchy R."/>
            <person name="Gladieux P."/>
            <person name="Thoren M.H."/>
            <person name="Johannesson H."/>
        </authorList>
    </citation>
    <scope>NUCLEOTIDE SEQUENCE</scope>
    <source>
        <strain evidence="3">PSN309</strain>
    </source>
</reference>
<keyword evidence="2" id="KW-0812">Transmembrane</keyword>